<reference evidence="1" key="1">
    <citation type="journal article" date="2025" name="Int. J. Syst. Evol. Microbiol.">
        <title>Streptomyces citrinus sp. nov., with yellow diffusible pigment.</title>
        <authorList>
            <person name="He Y."/>
            <person name="Yang E."/>
            <person name="Xu J."/>
            <person name="Sun Y."/>
            <person name="Sun L."/>
        </authorList>
    </citation>
    <scope>NUCLEOTIDE SEQUENCE</scope>
    <source>
        <strain evidence="1">Q6</strain>
    </source>
</reference>
<keyword evidence="2" id="KW-1185">Reference proteome</keyword>
<proteinExistence type="predicted"/>
<organism evidence="1 2">
    <name type="scientific">Streptomyces citrinus</name>
    <dbReference type="NCBI Taxonomy" id="3118173"/>
    <lineage>
        <taxon>Bacteria</taxon>
        <taxon>Bacillati</taxon>
        <taxon>Actinomycetota</taxon>
        <taxon>Actinomycetes</taxon>
        <taxon>Kitasatosporales</taxon>
        <taxon>Streptomycetaceae</taxon>
        <taxon>Streptomyces</taxon>
    </lineage>
</organism>
<dbReference type="Proteomes" id="UP001432251">
    <property type="component" value="Chromosome"/>
</dbReference>
<name>A0ACD5A5N6_9ACTN</name>
<protein>
    <submittedName>
        <fullName evidence="1">ABC transporter substrate-binding protein</fullName>
    </submittedName>
</protein>
<dbReference type="EMBL" id="CP146022">
    <property type="protein sequence ID" value="WWQ62486.1"/>
    <property type="molecule type" value="Genomic_DNA"/>
</dbReference>
<evidence type="ECO:0000313" key="2">
    <source>
        <dbReference type="Proteomes" id="UP001432251"/>
    </source>
</evidence>
<sequence>MHPHPRSTAVALALVLAAGASACSGATSDAGYSGPPRSGGTLRLALDFDPVCLDPQQSALGQSLNIGRQVVDSLTDQDPRTGRLVPWLATSWTTDAKATRFTFRLRDGATFSDGGAVDATAVKKNLDALHDLGAASSRGAVYLSGYRRTVVEDAHTATVVFDRPNAQFLRATSTTSLGLLSPKTLTRTPQERCRGEIAGSGPFTVGAYRPNTSVTLARRSGYHWGSTRWRHEGGAYLKRVEYRIVPESTTRSGSLSAGRLDAVTPVAPQDAERFTQGDFRLLTRTDPGVVLSLYVNAERPELRDVRVRRALQKGIDRTAVATAFLGSADAAATGVLSSTTPGYRDLTADLAHDAAGAERLLDDAGWHKGGDGVRTRNGKRLVVDAIFVRQQSLELVQQQYKEIGVELRLRQLTINQFPQTLKSKDYDLTLQNAGRADPDVLTTVFADQSPVAAPDLRDRLHAASASPDEKTRTADFTAVQSALVRDGFVLPVSETRTTVAYTHRVRGLRLDASNRLSLYDTWLA</sequence>
<gene>
    <name evidence="1" type="ORF">V2W30_03290</name>
</gene>
<accession>A0ACD5A5N6</accession>
<evidence type="ECO:0000313" key="1">
    <source>
        <dbReference type="EMBL" id="WWQ62486.1"/>
    </source>
</evidence>